<dbReference type="InterPro" id="IPR003352">
    <property type="entry name" value="PTS_EIIC"/>
</dbReference>
<feature type="transmembrane region" description="Helical" evidence="8">
    <location>
        <begin position="131"/>
        <end position="152"/>
    </location>
</feature>
<dbReference type="Pfam" id="PF13303">
    <property type="entry name" value="PTS_EIIC_2"/>
    <property type="match status" value="1"/>
</dbReference>
<keyword evidence="5 8" id="KW-0812">Transmembrane</keyword>
<sequence>MEIVKGMGLLLFTLGLFSLFSFKAPKGSKAMSGLANAAVATFLVEAIHKYISGDFLNFAFLGKVGSVSGSMGGVAAAILVPISMGANPLYAVVAGVALGGYGILPGFVAGYIIGLIAPMFDKKLPEGLNTIVGALLIAPLARFIAMGIDPVVNATLVNIGQMISLAAQQSPLVMGFLLGGIMKVVCTSPLSSMAVTAMLGLQGLAMGIAGIACVGGSFTNGIIFKRLKLGNKSNIIAVMLEPLTQAPIVTKNPIPIYGSNILGGGLAGLSAAYFNIINNAPGTASPIPGLLAPFGFNDPKKVLIAVTFAVIGGTIGGLVGSVVFKSFARKDYKLDEIPINEVNDDVNNINGEIANDTNDDIADTLIAKSKAF</sequence>
<feature type="transmembrane region" description="Helical" evidence="8">
    <location>
        <begin position="203"/>
        <end position="224"/>
    </location>
</feature>
<comment type="caution">
    <text evidence="10">The sequence shown here is derived from an EMBL/GenBank/DDBJ whole genome shotgun (WGS) entry which is preliminary data.</text>
</comment>
<evidence type="ECO:0000256" key="6">
    <source>
        <dbReference type="ARBA" id="ARBA00022989"/>
    </source>
</evidence>
<evidence type="ECO:0000259" key="9">
    <source>
        <dbReference type="Pfam" id="PF13303"/>
    </source>
</evidence>
<gene>
    <name evidence="10" type="ORF">N495_03165</name>
</gene>
<reference evidence="10 11" key="1">
    <citation type="submission" date="2014-06" db="EMBL/GenBank/DDBJ databases">
        <title>Genome characterization of distinct group I Clostridium botulinum lineages.</title>
        <authorList>
            <person name="Giordani F."/>
            <person name="Anselmo A."/>
            <person name="Fillo S."/>
            <person name="Palozzi A.M."/>
            <person name="Fortunato A."/>
            <person name="Gentile B."/>
            <person name="Ciammaruconi A."/>
            <person name="Anniballi F."/>
            <person name="De Medici D."/>
            <person name="Lista F."/>
        </authorList>
    </citation>
    <scope>NUCLEOTIDE SEQUENCE [LARGE SCALE GENOMIC DNA]</scope>
    <source>
        <strain evidence="10 11">B2 450</strain>
    </source>
</reference>
<evidence type="ECO:0000256" key="3">
    <source>
        <dbReference type="ARBA" id="ARBA00022475"/>
    </source>
</evidence>
<evidence type="ECO:0000256" key="5">
    <source>
        <dbReference type="ARBA" id="ARBA00022692"/>
    </source>
</evidence>
<dbReference type="PANTHER" id="PTHR40063:SF1">
    <property type="entry name" value="MEMBRANE PROTEIN"/>
    <property type="match status" value="1"/>
</dbReference>
<feature type="transmembrane region" description="Helical" evidence="8">
    <location>
        <begin position="172"/>
        <end position="191"/>
    </location>
</feature>
<feature type="transmembrane region" description="Helical" evidence="8">
    <location>
        <begin position="302"/>
        <end position="324"/>
    </location>
</feature>
<dbReference type="Proteomes" id="UP000032250">
    <property type="component" value="Unassembled WGS sequence"/>
</dbReference>
<dbReference type="GO" id="GO:0008982">
    <property type="term" value="F:protein-N(PI)-phosphohistidine-sugar phosphotransferase activity"/>
    <property type="evidence" value="ECO:0007669"/>
    <property type="project" value="InterPro"/>
</dbReference>
<name>A0A0D1BV28_CLOBO</name>
<evidence type="ECO:0000313" key="11">
    <source>
        <dbReference type="Proteomes" id="UP000032250"/>
    </source>
</evidence>
<evidence type="ECO:0000256" key="1">
    <source>
        <dbReference type="ARBA" id="ARBA00004651"/>
    </source>
</evidence>
<protein>
    <submittedName>
        <fullName evidence="10">Transcriptional regulator</fullName>
    </submittedName>
</protein>
<comment type="subcellular location">
    <subcellularLocation>
        <location evidence="1">Cell membrane</location>
        <topology evidence="1">Multi-pass membrane protein</topology>
    </subcellularLocation>
</comment>
<dbReference type="EMBL" id="JXSU01000007">
    <property type="protein sequence ID" value="KIS22626.1"/>
    <property type="molecule type" value="Genomic_DNA"/>
</dbReference>
<evidence type="ECO:0000256" key="2">
    <source>
        <dbReference type="ARBA" id="ARBA00022448"/>
    </source>
</evidence>
<dbReference type="PANTHER" id="PTHR40063">
    <property type="entry name" value="MEMBRANE PROTEIN-RELATED"/>
    <property type="match status" value="1"/>
</dbReference>
<feature type="transmembrane region" description="Helical" evidence="8">
    <location>
        <begin position="261"/>
        <end position="282"/>
    </location>
</feature>
<dbReference type="GO" id="GO:0005886">
    <property type="term" value="C:plasma membrane"/>
    <property type="evidence" value="ECO:0007669"/>
    <property type="project" value="UniProtKB-SubCell"/>
</dbReference>
<proteinExistence type="predicted"/>
<accession>A0A0D1BV28</accession>
<keyword evidence="7 8" id="KW-0472">Membrane</keyword>
<dbReference type="OrthoDB" id="400429at2"/>
<dbReference type="GO" id="GO:0009401">
    <property type="term" value="P:phosphoenolpyruvate-dependent sugar phosphotransferase system"/>
    <property type="evidence" value="ECO:0007669"/>
    <property type="project" value="InterPro"/>
</dbReference>
<dbReference type="HOGENOM" id="CLU_069616_0_0_9"/>
<keyword evidence="2" id="KW-0813">Transport</keyword>
<evidence type="ECO:0000256" key="4">
    <source>
        <dbReference type="ARBA" id="ARBA00022597"/>
    </source>
</evidence>
<feature type="transmembrane region" description="Helical" evidence="8">
    <location>
        <begin position="89"/>
        <end position="119"/>
    </location>
</feature>
<keyword evidence="4" id="KW-0762">Sugar transport</keyword>
<dbReference type="RefSeq" id="WP_003488627.1">
    <property type="nucleotide sequence ID" value="NZ_JXSU01000007.1"/>
</dbReference>
<evidence type="ECO:0000256" key="7">
    <source>
        <dbReference type="ARBA" id="ARBA00023136"/>
    </source>
</evidence>
<keyword evidence="3" id="KW-1003">Cell membrane</keyword>
<evidence type="ECO:0000256" key="8">
    <source>
        <dbReference type="SAM" id="Phobius"/>
    </source>
</evidence>
<feature type="transmembrane region" description="Helical" evidence="8">
    <location>
        <begin position="61"/>
        <end position="82"/>
    </location>
</feature>
<organism evidence="10 11">
    <name type="scientific">Clostridium botulinum B2 450</name>
    <dbReference type="NCBI Taxonomy" id="1379739"/>
    <lineage>
        <taxon>Bacteria</taxon>
        <taxon>Bacillati</taxon>
        <taxon>Bacillota</taxon>
        <taxon>Clostridia</taxon>
        <taxon>Eubacteriales</taxon>
        <taxon>Clostridiaceae</taxon>
        <taxon>Clostridium</taxon>
    </lineage>
</organism>
<dbReference type="PATRIC" id="fig|1379739.3.peg.946"/>
<feature type="domain" description="Phosphotransferase system EIIC" evidence="9">
    <location>
        <begin position="29"/>
        <end position="327"/>
    </location>
</feature>
<evidence type="ECO:0000313" key="10">
    <source>
        <dbReference type="EMBL" id="KIS22626.1"/>
    </source>
</evidence>
<keyword evidence="6 8" id="KW-1133">Transmembrane helix</keyword>
<dbReference type="AlphaFoldDB" id="A0A0D1BV28"/>